<feature type="chain" id="PRO_5047458762" description="Type IV secretion system putative lipoprotein virB7" evidence="3">
    <location>
        <begin position="21"/>
        <end position="103"/>
    </location>
</feature>
<keyword evidence="5" id="KW-1185">Reference proteome</keyword>
<dbReference type="PROSITE" id="PS51257">
    <property type="entry name" value="PROKAR_LIPOPROTEIN"/>
    <property type="match status" value="1"/>
</dbReference>
<gene>
    <name evidence="4" type="ORF">ABFZ84_10355</name>
</gene>
<evidence type="ECO:0000313" key="4">
    <source>
        <dbReference type="EMBL" id="MEX6633950.1"/>
    </source>
</evidence>
<dbReference type="RefSeq" id="WP_369313944.1">
    <property type="nucleotide sequence ID" value="NZ_JBEHZE010000001.1"/>
</dbReference>
<evidence type="ECO:0000256" key="1">
    <source>
        <dbReference type="ARBA" id="ARBA00017922"/>
    </source>
</evidence>
<organism evidence="4 5">
    <name type="scientific">Hyphococcus lacteus</name>
    <dbReference type="NCBI Taxonomy" id="3143536"/>
    <lineage>
        <taxon>Bacteria</taxon>
        <taxon>Pseudomonadati</taxon>
        <taxon>Pseudomonadota</taxon>
        <taxon>Alphaproteobacteria</taxon>
        <taxon>Parvularculales</taxon>
        <taxon>Parvularculaceae</taxon>
        <taxon>Hyphococcus</taxon>
    </lineage>
</organism>
<keyword evidence="4" id="KW-0449">Lipoprotein</keyword>
<evidence type="ECO:0000313" key="5">
    <source>
        <dbReference type="Proteomes" id="UP001560685"/>
    </source>
</evidence>
<sequence>MQRMILGALAMLMLAGCATAARYTLQDRFRAIGLPDQTADCMVDELDQRLSGEDLTDLAQYTLRLSRSNSTMAAIRALMAIDNPRAVTAIGASGVACVSSFRL</sequence>
<dbReference type="EMBL" id="JBEHZE010000001">
    <property type="protein sequence ID" value="MEX6633950.1"/>
    <property type="molecule type" value="Genomic_DNA"/>
</dbReference>
<comment type="caution">
    <text evidence="4">The sequence shown here is derived from an EMBL/GenBank/DDBJ whole genome shotgun (WGS) entry which is preliminary data.</text>
</comment>
<evidence type="ECO:0000256" key="3">
    <source>
        <dbReference type="SAM" id="SignalP"/>
    </source>
</evidence>
<dbReference type="Proteomes" id="UP001560685">
    <property type="component" value="Unassembled WGS sequence"/>
</dbReference>
<evidence type="ECO:0000256" key="2">
    <source>
        <dbReference type="ARBA" id="ARBA00022729"/>
    </source>
</evidence>
<dbReference type="Pfam" id="PF08139">
    <property type="entry name" value="LPAM_1"/>
    <property type="match status" value="1"/>
</dbReference>
<proteinExistence type="predicted"/>
<accession>A0ABV3Z560</accession>
<reference evidence="4 5" key="1">
    <citation type="submission" date="2024-05" db="EMBL/GenBank/DDBJ databases">
        <title>Three bacterial strains, DH-69, EH-24, and ECK-19 isolated from coastal sediments.</title>
        <authorList>
            <person name="Ye Y.-Q."/>
            <person name="Du Z.-J."/>
        </authorList>
    </citation>
    <scope>NUCLEOTIDE SEQUENCE [LARGE SCALE GENOMIC DNA]</scope>
    <source>
        <strain evidence="4 5">ECK-19</strain>
    </source>
</reference>
<dbReference type="InterPro" id="IPR012640">
    <property type="entry name" value="Membr_lipoprot_lipid_attach_CS"/>
</dbReference>
<feature type="signal peptide" evidence="3">
    <location>
        <begin position="1"/>
        <end position="20"/>
    </location>
</feature>
<name>A0ABV3Z560_9PROT</name>
<protein>
    <recommendedName>
        <fullName evidence="1">Type IV secretion system putative lipoprotein virB7</fullName>
    </recommendedName>
</protein>
<keyword evidence="2 3" id="KW-0732">Signal</keyword>